<keyword evidence="2" id="KW-1185">Reference proteome</keyword>
<comment type="caution">
    <text evidence="1">The sequence shown here is derived from an EMBL/GenBank/DDBJ whole genome shotgun (WGS) entry which is preliminary data.</text>
</comment>
<dbReference type="EMBL" id="JAHLQT010003055">
    <property type="protein sequence ID" value="KAG7176642.1"/>
    <property type="molecule type" value="Genomic_DNA"/>
</dbReference>
<dbReference type="Proteomes" id="UP000747542">
    <property type="component" value="Unassembled WGS sequence"/>
</dbReference>
<evidence type="ECO:0000313" key="1">
    <source>
        <dbReference type="EMBL" id="KAG7176642.1"/>
    </source>
</evidence>
<protein>
    <submittedName>
        <fullName evidence="1">Uncharacterized protein</fullName>
    </submittedName>
</protein>
<gene>
    <name evidence="1" type="ORF">Hamer_G015453</name>
</gene>
<sequence>MVRFCPRRWKESAPEDGRILQHNTVGYRLRRWKESTTEDEYGRILQQNAEGFWARIWYDSALEDGRNPPMKMVRFCPII</sequence>
<feature type="non-terminal residue" evidence="1">
    <location>
        <position position="1"/>
    </location>
</feature>
<evidence type="ECO:0000313" key="2">
    <source>
        <dbReference type="Proteomes" id="UP000747542"/>
    </source>
</evidence>
<name>A0A8J5TRH7_HOMAM</name>
<organism evidence="1 2">
    <name type="scientific">Homarus americanus</name>
    <name type="common">American lobster</name>
    <dbReference type="NCBI Taxonomy" id="6706"/>
    <lineage>
        <taxon>Eukaryota</taxon>
        <taxon>Metazoa</taxon>
        <taxon>Ecdysozoa</taxon>
        <taxon>Arthropoda</taxon>
        <taxon>Crustacea</taxon>
        <taxon>Multicrustacea</taxon>
        <taxon>Malacostraca</taxon>
        <taxon>Eumalacostraca</taxon>
        <taxon>Eucarida</taxon>
        <taxon>Decapoda</taxon>
        <taxon>Pleocyemata</taxon>
        <taxon>Astacidea</taxon>
        <taxon>Nephropoidea</taxon>
        <taxon>Nephropidae</taxon>
        <taxon>Homarus</taxon>
    </lineage>
</organism>
<accession>A0A8J5TRH7</accession>
<reference evidence="1" key="1">
    <citation type="journal article" date="2021" name="Sci. Adv.">
        <title>The American lobster genome reveals insights on longevity, neural, and immune adaptations.</title>
        <authorList>
            <person name="Polinski J.M."/>
            <person name="Zimin A.V."/>
            <person name="Clark K.F."/>
            <person name="Kohn A.B."/>
            <person name="Sadowski N."/>
            <person name="Timp W."/>
            <person name="Ptitsyn A."/>
            <person name="Khanna P."/>
            <person name="Romanova D.Y."/>
            <person name="Williams P."/>
            <person name="Greenwood S.J."/>
            <person name="Moroz L.L."/>
            <person name="Walt D.R."/>
            <person name="Bodnar A.G."/>
        </authorList>
    </citation>
    <scope>NUCLEOTIDE SEQUENCE</scope>
    <source>
        <strain evidence="1">GMGI-L3</strain>
    </source>
</reference>
<proteinExistence type="predicted"/>
<dbReference type="AlphaFoldDB" id="A0A8J5TRH7"/>